<evidence type="ECO:0000313" key="2">
    <source>
        <dbReference type="Proteomes" id="UP000005237"/>
    </source>
</evidence>
<proteinExistence type="predicted"/>
<reference evidence="1" key="2">
    <citation type="submission" date="2022-06" db="UniProtKB">
        <authorList>
            <consortium name="EnsemblMetazoa"/>
        </authorList>
    </citation>
    <scope>IDENTIFICATION</scope>
    <source>
        <strain evidence="1">DF5081</strain>
    </source>
</reference>
<reference evidence="2" key="1">
    <citation type="submission" date="2010-08" db="EMBL/GenBank/DDBJ databases">
        <authorList>
            <consortium name="Caenorhabditis japonica Sequencing Consortium"/>
            <person name="Wilson R.K."/>
        </authorList>
    </citation>
    <scope>NUCLEOTIDE SEQUENCE [LARGE SCALE GENOMIC DNA]</scope>
    <source>
        <strain evidence="2">DF5081</strain>
    </source>
</reference>
<keyword evidence="2" id="KW-1185">Reference proteome</keyword>
<sequence>MLNSSSSPVMSAPSFPLSVINPFVHLFNQIVLSRKVPVPMKQHSPLSLPHPQQILACAHNPGVLLNTFQLPTGCFTTLVCLKPGGFKAGTSLELPDAWWRFAKESSHSANIVQSKVIADIECGAEIVVCQTPENRKSEPEEPIIVEIGTRGLLRNAIDCVSTFFTSTRIIVRMFAPCARSRSVSQVASTSIYVFTPVNDRTSVTFVLKPSQHLQFFAHI</sequence>
<name>A0A8R1HSK0_CAEJA</name>
<accession>A0A8R1HSK0</accession>
<organism evidence="1 2">
    <name type="scientific">Caenorhabditis japonica</name>
    <dbReference type="NCBI Taxonomy" id="281687"/>
    <lineage>
        <taxon>Eukaryota</taxon>
        <taxon>Metazoa</taxon>
        <taxon>Ecdysozoa</taxon>
        <taxon>Nematoda</taxon>
        <taxon>Chromadorea</taxon>
        <taxon>Rhabditida</taxon>
        <taxon>Rhabditina</taxon>
        <taxon>Rhabditomorpha</taxon>
        <taxon>Rhabditoidea</taxon>
        <taxon>Rhabditidae</taxon>
        <taxon>Peloderinae</taxon>
        <taxon>Caenorhabditis</taxon>
    </lineage>
</organism>
<dbReference type="EnsemblMetazoa" id="CJA07399.1">
    <property type="protein sequence ID" value="CJA07399.1"/>
    <property type="gene ID" value="WBGene00126603"/>
</dbReference>
<evidence type="ECO:0000313" key="1">
    <source>
        <dbReference type="EnsemblMetazoa" id="CJA07399.1"/>
    </source>
</evidence>
<protein>
    <submittedName>
        <fullName evidence="1">Uncharacterized protein</fullName>
    </submittedName>
</protein>
<dbReference type="Proteomes" id="UP000005237">
    <property type="component" value="Unassembled WGS sequence"/>
</dbReference>
<dbReference type="AlphaFoldDB" id="A0A8R1HSK0"/>